<proteinExistence type="predicted"/>
<organism evidence="1 2">
    <name type="scientific">Cloacibacterium normanense</name>
    <dbReference type="NCBI Taxonomy" id="237258"/>
    <lineage>
        <taxon>Bacteria</taxon>
        <taxon>Pseudomonadati</taxon>
        <taxon>Bacteroidota</taxon>
        <taxon>Flavobacteriia</taxon>
        <taxon>Flavobacteriales</taxon>
        <taxon>Weeksellaceae</taxon>
    </lineage>
</organism>
<evidence type="ECO:0000313" key="2">
    <source>
        <dbReference type="Proteomes" id="UP000095601"/>
    </source>
</evidence>
<dbReference type="Proteomes" id="UP000095601">
    <property type="component" value="Unassembled WGS sequence"/>
</dbReference>
<dbReference type="AlphaFoldDB" id="A0A1E5UE06"/>
<comment type="caution">
    <text evidence="1">The sequence shown here is derived from an EMBL/GenBank/DDBJ whole genome shotgun (WGS) entry which is preliminary data.</text>
</comment>
<accession>A0A1E5UE06</accession>
<reference evidence="1 2" key="1">
    <citation type="submission" date="2016-09" db="EMBL/GenBank/DDBJ databases">
        <authorList>
            <person name="Capua I."/>
            <person name="De Benedictis P."/>
            <person name="Joannis T."/>
            <person name="Lombin L.H."/>
            <person name="Cattoli G."/>
        </authorList>
    </citation>
    <scope>NUCLEOTIDE SEQUENCE [LARGE SCALE GENOMIC DNA]</scope>
    <source>
        <strain evidence="1 2">NRS-1</strain>
    </source>
</reference>
<protein>
    <submittedName>
        <fullName evidence="1">Uncharacterized protein</fullName>
    </submittedName>
</protein>
<dbReference type="EMBL" id="MKGI01000053">
    <property type="protein sequence ID" value="OEL11136.1"/>
    <property type="molecule type" value="Genomic_DNA"/>
</dbReference>
<sequence length="53" mass="6583">MENLVCKFNFFKPQKTQKLYVLKVFQKKKKVKVEISNFFTFELLVFEIFFCFF</sequence>
<evidence type="ECO:0000313" key="1">
    <source>
        <dbReference type="EMBL" id="OEL11136.1"/>
    </source>
</evidence>
<name>A0A1E5UE06_9FLAO</name>
<keyword evidence="2" id="KW-1185">Reference proteome</keyword>
<gene>
    <name evidence="1" type="ORF">BHF72_2407</name>
</gene>